<feature type="transmembrane region" description="Helical" evidence="1">
    <location>
        <begin position="84"/>
        <end position="109"/>
    </location>
</feature>
<evidence type="ECO:0000256" key="1">
    <source>
        <dbReference type="SAM" id="Phobius"/>
    </source>
</evidence>
<keyword evidence="1" id="KW-0812">Transmembrane</keyword>
<feature type="transmembrane region" description="Helical" evidence="1">
    <location>
        <begin position="33"/>
        <end position="51"/>
    </location>
</feature>
<keyword evidence="1" id="KW-0472">Membrane</keyword>
<feature type="transmembrane region" description="Helical" evidence="1">
    <location>
        <begin position="57"/>
        <end position="77"/>
    </location>
</feature>
<dbReference type="Proteomes" id="UP000247078">
    <property type="component" value="Unassembled WGS sequence"/>
</dbReference>
<protein>
    <submittedName>
        <fullName evidence="2">Uncharacterized protein</fullName>
    </submittedName>
</protein>
<feature type="transmembrane region" description="Helical" evidence="1">
    <location>
        <begin position="182"/>
        <end position="200"/>
    </location>
</feature>
<organism evidence="2 3">
    <name type="scientific">Paenibacillus pabuli</name>
    <dbReference type="NCBI Taxonomy" id="1472"/>
    <lineage>
        <taxon>Bacteria</taxon>
        <taxon>Bacillati</taxon>
        <taxon>Bacillota</taxon>
        <taxon>Bacilli</taxon>
        <taxon>Bacillales</taxon>
        <taxon>Paenibacillaceae</taxon>
        <taxon>Paenibacillus</taxon>
    </lineage>
</organism>
<reference evidence="2 3" key="1">
    <citation type="submission" date="2018-05" db="EMBL/GenBank/DDBJ databases">
        <title>Freshwater and sediment microbial communities from various areas in North America, analyzing microbe dynamics in response to fracking.</title>
        <authorList>
            <person name="Lamendella R."/>
        </authorList>
    </citation>
    <scope>NUCLEOTIDE SEQUENCE [LARGE SCALE GENOMIC DNA]</scope>
    <source>
        <strain evidence="2 3">DB-3</strain>
    </source>
</reference>
<evidence type="ECO:0000313" key="2">
    <source>
        <dbReference type="EMBL" id="PWW37424.1"/>
    </source>
</evidence>
<proteinExistence type="predicted"/>
<sequence length="209" mass="23800">MLESIGFMFFSTLETFSWYLLSMSLFRYKPYEHTWSALVVILLMNLQSFVLRNELSMSNYAPLISMLIFIFFYAAVVRIPLIGSLIVTLAGFAGFGLIQTGLVFILFGSVETAQSTLSNGYALQTATAILVFLAARVPYRLGYGIPLEFEKLKFKFEEIITSILMIVFLCAVSAMLYYNKIWLNIFLFAVTLGYLLYFSAKKDRSLMND</sequence>
<gene>
    <name evidence="2" type="ORF">DET56_109311</name>
</gene>
<accession>A0A855Y689</accession>
<feature type="transmembrane region" description="Helical" evidence="1">
    <location>
        <begin position="121"/>
        <end position="139"/>
    </location>
</feature>
<dbReference type="RefSeq" id="WP_110000835.1">
    <property type="nucleotide sequence ID" value="NZ_QGTZ01000009.1"/>
</dbReference>
<evidence type="ECO:0000313" key="3">
    <source>
        <dbReference type="Proteomes" id="UP000247078"/>
    </source>
</evidence>
<feature type="transmembrane region" description="Helical" evidence="1">
    <location>
        <begin position="159"/>
        <end position="176"/>
    </location>
</feature>
<comment type="caution">
    <text evidence="2">The sequence shown here is derived from an EMBL/GenBank/DDBJ whole genome shotgun (WGS) entry which is preliminary data.</text>
</comment>
<name>A0A855Y689_9BACL</name>
<dbReference type="EMBL" id="QGTZ01000009">
    <property type="protein sequence ID" value="PWW37424.1"/>
    <property type="molecule type" value="Genomic_DNA"/>
</dbReference>
<dbReference type="AlphaFoldDB" id="A0A855Y689"/>
<keyword evidence="1" id="KW-1133">Transmembrane helix</keyword>